<evidence type="ECO:0000256" key="1">
    <source>
        <dbReference type="ARBA" id="ARBA00004123"/>
    </source>
</evidence>
<evidence type="ECO:0000256" key="2">
    <source>
        <dbReference type="ARBA" id="ARBA00022801"/>
    </source>
</evidence>
<dbReference type="Proteomes" id="UP000467841">
    <property type="component" value="Unassembled WGS sequence"/>
</dbReference>
<feature type="domain" description="FCP1 homology" evidence="7">
    <location>
        <begin position="90"/>
        <end position="274"/>
    </location>
</feature>
<dbReference type="PANTHER" id="PTHR23081:SF21">
    <property type="entry name" value="RNA POLYMERASE II C-TERMINAL DOMAIN PHOSPHATASE-LIKE-RELATED"/>
    <property type="match status" value="1"/>
</dbReference>
<dbReference type="InterPro" id="IPR023214">
    <property type="entry name" value="HAD_sf"/>
</dbReference>
<evidence type="ECO:0000256" key="4">
    <source>
        <dbReference type="ARBA" id="ARBA00047761"/>
    </source>
</evidence>
<comment type="catalytic activity">
    <reaction evidence="5 6">
        <text>O-phospho-L-threonyl-[protein] + H2O = L-threonyl-[protein] + phosphate</text>
        <dbReference type="Rhea" id="RHEA:47004"/>
        <dbReference type="Rhea" id="RHEA-COMP:11060"/>
        <dbReference type="Rhea" id="RHEA-COMP:11605"/>
        <dbReference type="ChEBI" id="CHEBI:15377"/>
        <dbReference type="ChEBI" id="CHEBI:30013"/>
        <dbReference type="ChEBI" id="CHEBI:43474"/>
        <dbReference type="ChEBI" id="CHEBI:61977"/>
        <dbReference type="EC" id="3.1.3.16"/>
    </reaction>
</comment>
<dbReference type="PROSITE" id="PS50969">
    <property type="entry name" value="FCP1"/>
    <property type="match status" value="1"/>
</dbReference>
<name>A0A6D2HPP0_9BRAS</name>
<organism evidence="8 9">
    <name type="scientific">Microthlaspi erraticum</name>
    <dbReference type="NCBI Taxonomy" id="1685480"/>
    <lineage>
        <taxon>Eukaryota</taxon>
        <taxon>Viridiplantae</taxon>
        <taxon>Streptophyta</taxon>
        <taxon>Embryophyta</taxon>
        <taxon>Tracheophyta</taxon>
        <taxon>Spermatophyta</taxon>
        <taxon>Magnoliopsida</taxon>
        <taxon>eudicotyledons</taxon>
        <taxon>Gunneridae</taxon>
        <taxon>Pentapetalae</taxon>
        <taxon>rosids</taxon>
        <taxon>malvids</taxon>
        <taxon>Brassicales</taxon>
        <taxon>Brassicaceae</taxon>
        <taxon>Coluteocarpeae</taxon>
        <taxon>Microthlaspi</taxon>
    </lineage>
</organism>
<evidence type="ECO:0000256" key="6">
    <source>
        <dbReference type="RuleBase" id="RU366066"/>
    </source>
</evidence>
<comment type="function">
    <text evidence="6">This promotes the activity of RNA polymerase II.</text>
</comment>
<evidence type="ECO:0000313" key="9">
    <source>
        <dbReference type="Proteomes" id="UP000467841"/>
    </source>
</evidence>
<accession>A0A6D2HPP0</accession>
<keyword evidence="3 6" id="KW-0539">Nucleus</keyword>
<dbReference type="InterPro" id="IPR036412">
    <property type="entry name" value="HAD-like_sf"/>
</dbReference>
<dbReference type="NCBIfam" id="TIGR02250">
    <property type="entry name" value="FCP1_euk"/>
    <property type="match status" value="1"/>
</dbReference>
<dbReference type="CDD" id="cd07521">
    <property type="entry name" value="HAD_FCP1-like"/>
    <property type="match status" value="1"/>
</dbReference>
<dbReference type="SUPFAM" id="SSF56784">
    <property type="entry name" value="HAD-like"/>
    <property type="match status" value="1"/>
</dbReference>
<reference evidence="8" key="1">
    <citation type="submission" date="2020-01" db="EMBL/GenBank/DDBJ databases">
        <authorList>
            <person name="Mishra B."/>
        </authorList>
    </citation>
    <scope>NUCLEOTIDE SEQUENCE [LARGE SCALE GENOMIC DNA]</scope>
</reference>
<evidence type="ECO:0000256" key="3">
    <source>
        <dbReference type="ARBA" id="ARBA00023242"/>
    </source>
</evidence>
<dbReference type="InterPro" id="IPR039189">
    <property type="entry name" value="Fcp1"/>
</dbReference>
<dbReference type="EMBL" id="CACVBM020000144">
    <property type="protein sequence ID" value="CAA7015028.1"/>
    <property type="molecule type" value="Genomic_DNA"/>
</dbReference>
<sequence>MILEIIIFFLFVFLFTKIHIKNLLVNESPSSSSRGHCAHWFVRRRTCLDCKTNVSRLKVVQSFNYTFSGLRLSNEAVSFTKRVTTLTSIHVRKKLHLVLDLDHTLIHSVLVSNLSAAEKYLVQEERPCLTRKPSRFGNMLIKTRPFVNEFLREANKLFDMYVYTKGDWIYAQDVVKVLDPNKTYFGDRVITRRESPHKKTLDLVLADERGIVIVDDTLDVWPHHKRNLLQVTRYFYFKNNGIKRESKPSYAERKQDESRSRGSLKNLLKFLKELHSGFFSCGAVQELDSKDVRALINGPFKPNGC</sequence>
<comment type="caution">
    <text evidence="8">The sequence shown here is derived from an EMBL/GenBank/DDBJ whole genome shotgun (WGS) entry which is preliminary data.</text>
</comment>
<keyword evidence="2 6" id="KW-0378">Hydrolase</keyword>
<protein>
    <recommendedName>
        <fullName evidence="6">RNA polymerase II C-terminal domain phosphatase-like</fullName>
        <ecNumber evidence="6">3.1.3.16</ecNumber>
    </recommendedName>
</protein>
<dbReference type="EC" id="3.1.3.16" evidence="6"/>
<evidence type="ECO:0000256" key="5">
    <source>
        <dbReference type="ARBA" id="ARBA00048336"/>
    </source>
</evidence>
<evidence type="ECO:0000259" key="7">
    <source>
        <dbReference type="PROSITE" id="PS50969"/>
    </source>
</evidence>
<dbReference type="Pfam" id="PF03031">
    <property type="entry name" value="NIF"/>
    <property type="match status" value="1"/>
</dbReference>
<dbReference type="GO" id="GO:0005634">
    <property type="term" value="C:nucleus"/>
    <property type="evidence" value="ECO:0007669"/>
    <property type="project" value="UniProtKB-SubCell"/>
</dbReference>
<gene>
    <name evidence="8" type="ORF">MERR_LOCUS2263</name>
</gene>
<dbReference type="GO" id="GO:0008420">
    <property type="term" value="F:RNA polymerase II CTD heptapeptide repeat phosphatase activity"/>
    <property type="evidence" value="ECO:0007669"/>
    <property type="project" value="UniProtKB-UniRule"/>
</dbReference>
<evidence type="ECO:0000313" key="8">
    <source>
        <dbReference type="EMBL" id="CAA7015028.1"/>
    </source>
</evidence>
<comment type="subcellular location">
    <subcellularLocation>
        <location evidence="1 6">Nucleus</location>
    </subcellularLocation>
</comment>
<comment type="catalytic activity">
    <reaction evidence="4 6">
        <text>O-phospho-L-seryl-[protein] + H2O = L-seryl-[protein] + phosphate</text>
        <dbReference type="Rhea" id="RHEA:20629"/>
        <dbReference type="Rhea" id="RHEA-COMP:9863"/>
        <dbReference type="Rhea" id="RHEA-COMP:11604"/>
        <dbReference type="ChEBI" id="CHEBI:15377"/>
        <dbReference type="ChEBI" id="CHEBI:29999"/>
        <dbReference type="ChEBI" id="CHEBI:43474"/>
        <dbReference type="ChEBI" id="CHEBI:83421"/>
        <dbReference type="EC" id="3.1.3.16"/>
    </reaction>
</comment>
<dbReference type="InterPro" id="IPR011947">
    <property type="entry name" value="FCP1_euk"/>
</dbReference>
<dbReference type="OrthoDB" id="10249888at2759"/>
<dbReference type="SMART" id="SM00577">
    <property type="entry name" value="CPDc"/>
    <property type="match status" value="1"/>
</dbReference>
<dbReference type="AlphaFoldDB" id="A0A6D2HPP0"/>
<dbReference type="PANTHER" id="PTHR23081">
    <property type="entry name" value="RNA POLYMERASE II CTD PHOSPHATASE"/>
    <property type="match status" value="1"/>
</dbReference>
<keyword evidence="9" id="KW-1185">Reference proteome</keyword>
<dbReference type="Gene3D" id="3.40.50.1000">
    <property type="entry name" value="HAD superfamily/HAD-like"/>
    <property type="match status" value="1"/>
</dbReference>
<dbReference type="InterPro" id="IPR004274">
    <property type="entry name" value="FCP1_dom"/>
</dbReference>
<proteinExistence type="predicted"/>